<accession>A0AAU7DND3</accession>
<gene>
    <name evidence="2" type="ORF">P8935_05705</name>
</gene>
<dbReference type="AlphaFoldDB" id="A0AAU7DND3"/>
<feature type="compositionally biased region" description="Basic and acidic residues" evidence="1">
    <location>
        <begin position="26"/>
        <end position="35"/>
    </location>
</feature>
<dbReference type="EMBL" id="CP121196">
    <property type="protein sequence ID" value="XBH18807.1"/>
    <property type="molecule type" value="Genomic_DNA"/>
</dbReference>
<name>A0AAU7DND3_9BACT</name>
<reference evidence="2" key="1">
    <citation type="submission" date="2023-03" db="EMBL/GenBank/DDBJ databases">
        <title>Edaphobacter sp.</title>
        <authorList>
            <person name="Huber K.J."/>
            <person name="Papendorf J."/>
            <person name="Pilke C."/>
            <person name="Bunk B."/>
            <person name="Sproeer C."/>
            <person name="Pester M."/>
        </authorList>
    </citation>
    <scope>NUCLEOTIDE SEQUENCE</scope>
    <source>
        <strain evidence="2">DSM 110680</strain>
    </source>
</reference>
<dbReference type="RefSeq" id="WP_348264025.1">
    <property type="nucleotide sequence ID" value="NZ_CP121196.1"/>
</dbReference>
<evidence type="ECO:0000256" key="1">
    <source>
        <dbReference type="SAM" id="MobiDB-lite"/>
    </source>
</evidence>
<protein>
    <submittedName>
        <fullName evidence="2">Uncharacterized protein</fullName>
    </submittedName>
</protein>
<organism evidence="2">
    <name type="scientific">Telmatobacter sp. DSM 110680</name>
    <dbReference type="NCBI Taxonomy" id="3036704"/>
    <lineage>
        <taxon>Bacteria</taxon>
        <taxon>Pseudomonadati</taxon>
        <taxon>Acidobacteriota</taxon>
        <taxon>Terriglobia</taxon>
        <taxon>Terriglobales</taxon>
        <taxon>Acidobacteriaceae</taxon>
        <taxon>Telmatobacter</taxon>
    </lineage>
</organism>
<proteinExistence type="predicted"/>
<sequence>MDESKWIEIDGGSAVGRKGSEGGTTIKDEEHSRGARITLERDTQIAPFAITCGIYGWMVHTRFFRNHVEALREYEQMKMAMSAILSRIPNAADENLGDDQTGRISSEIEDFLKLYP</sequence>
<feature type="region of interest" description="Disordered" evidence="1">
    <location>
        <begin position="1"/>
        <end position="35"/>
    </location>
</feature>
<evidence type="ECO:0000313" key="2">
    <source>
        <dbReference type="EMBL" id="XBH18807.1"/>
    </source>
</evidence>